<evidence type="ECO:0000313" key="1">
    <source>
        <dbReference type="EMBL" id="MBS3059288.1"/>
    </source>
</evidence>
<dbReference type="PANTHER" id="PTHR43546">
    <property type="entry name" value="UPF0173 METAL-DEPENDENT HYDROLASE MJ1163-RELATED"/>
    <property type="match status" value="1"/>
</dbReference>
<dbReference type="SUPFAM" id="SSF56281">
    <property type="entry name" value="Metallo-hydrolase/oxidoreductase"/>
    <property type="match status" value="1"/>
</dbReference>
<accession>A0A8T4KW24</accession>
<dbReference type="Pfam" id="PF13483">
    <property type="entry name" value="Lactamase_B_3"/>
    <property type="match status" value="1"/>
</dbReference>
<dbReference type="EMBL" id="JAGVWF010000035">
    <property type="protein sequence ID" value="MBS3059288.1"/>
    <property type="molecule type" value="Genomic_DNA"/>
</dbReference>
<dbReference type="InterPro" id="IPR050114">
    <property type="entry name" value="UPF0173_UPF0282_UlaG_hydrolase"/>
</dbReference>
<dbReference type="PANTHER" id="PTHR43546:SF8">
    <property type="entry name" value="METALLO-BETA-LACTAMASE DOMAIN-CONTAINING PROTEIN"/>
    <property type="match status" value="1"/>
</dbReference>
<protein>
    <submittedName>
        <fullName evidence="1">MBL fold metallo-hydrolase</fullName>
    </submittedName>
</protein>
<dbReference type="AlphaFoldDB" id="A0A8T4KW24"/>
<reference evidence="1" key="2">
    <citation type="submission" date="2021-05" db="EMBL/GenBank/DDBJ databases">
        <title>Protein family content uncovers lineage relationships and bacterial pathway maintenance mechanisms in DPANN archaea.</title>
        <authorList>
            <person name="Castelle C.J."/>
            <person name="Meheust R."/>
            <person name="Jaffe A.L."/>
            <person name="Seitz K."/>
            <person name="Gong X."/>
            <person name="Baker B.J."/>
            <person name="Banfield J.F."/>
        </authorList>
    </citation>
    <scope>NUCLEOTIDE SEQUENCE</scope>
    <source>
        <strain evidence="1">RIFCSPHIGHO2_01_FULL_GW2011_AR10_43_9</strain>
    </source>
</reference>
<comment type="caution">
    <text evidence="1">The sequence shown here is derived from an EMBL/GenBank/DDBJ whole genome shotgun (WGS) entry which is preliminary data.</text>
</comment>
<organism evidence="1 2">
    <name type="scientific">Candidatus Iainarchaeum sp</name>
    <dbReference type="NCBI Taxonomy" id="3101447"/>
    <lineage>
        <taxon>Archaea</taxon>
        <taxon>Candidatus Iainarchaeota</taxon>
        <taxon>Candidatus Iainarchaeia</taxon>
        <taxon>Candidatus Iainarchaeales</taxon>
        <taxon>Candidatus Iainarchaeaceae</taxon>
        <taxon>Candidatus Iainarchaeum</taxon>
    </lineage>
</organism>
<sequence length="210" mass="23068">MVLELGGIKIEFVKHASTKIVSGSKVIYIDPYVLPSSPGKADIVLVTHEHYDHFDPAKIKKISKGSTEIMTNERCCAKLDGNISTVKVRQTIEKLGVSVTGVQAYNISKPYHPKGLGIGFVVESRGKRIYHAGDTDFIPEMNELKNIDVALLPIGGTYTMNVDEAVRAVNAIKPEIVVPIHYNVVDGTEANPEEFKEKVGSAAKVEIFYR</sequence>
<dbReference type="Proteomes" id="UP000683213">
    <property type="component" value="Unassembled WGS sequence"/>
</dbReference>
<evidence type="ECO:0000313" key="2">
    <source>
        <dbReference type="Proteomes" id="UP000683213"/>
    </source>
</evidence>
<dbReference type="InterPro" id="IPR036866">
    <property type="entry name" value="RibonucZ/Hydroxyglut_hydro"/>
</dbReference>
<gene>
    <name evidence="1" type="ORF">J4224_02575</name>
</gene>
<reference evidence="1" key="1">
    <citation type="submission" date="2021-03" db="EMBL/GenBank/DDBJ databases">
        <authorList>
            <person name="Jaffe A."/>
        </authorList>
    </citation>
    <scope>NUCLEOTIDE SEQUENCE</scope>
    <source>
        <strain evidence="1">RIFCSPHIGHO2_01_FULL_GW2011_AR10_43_9</strain>
    </source>
</reference>
<name>A0A8T4KW24_9ARCH</name>
<proteinExistence type="predicted"/>
<dbReference type="Gene3D" id="3.60.15.10">
    <property type="entry name" value="Ribonuclease Z/Hydroxyacylglutathione hydrolase-like"/>
    <property type="match status" value="1"/>
</dbReference>